<dbReference type="OMA" id="RIASNDI"/>
<organism evidence="1 2">
    <name type="scientific">Heterostelium pallidum (strain ATCC 26659 / Pp 5 / PN500)</name>
    <name type="common">Cellular slime mold</name>
    <name type="synonym">Polysphondylium pallidum</name>
    <dbReference type="NCBI Taxonomy" id="670386"/>
    <lineage>
        <taxon>Eukaryota</taxon>
        <taxon>Amoebozoa</taxon>
        <taxon>Evosea</taxon>
        <taxon>Eumycetozoa</taxon>
        <taxon>Dictyostelia</taxon>
        <taxon>Acytosteliales</taxon>
        <taxon>Acytosteliaceae</taxon>
        <taxon>Heterostelium</taxon>
    </lineage>
</organism>
<dbReference type="EMBL" id="ADBJ01000029">
    <property type="protein sequence ID" value="EFA80594.1"/>
    <property type="molecule type" value="Genomic_DNA"/>
</dbReference>
<dbReference type="InterPro" id="IPR051251">
    <property type="entry name" value="STK_FNIP-Repeat"/>
</dbReference>
<evidence type="ECO:0000313" key="1">
    <source>
        <dbReference type="EMBL" id="EFA80594.1"/>
    </source>
</evidence>
<dbReference type="RefSeq" id="XP_020432714.1">
    <property type="nucleotide sequence ID" value="XM_020577387.1"/>
</dbReference>
<dbReference type="InParanoid" id="D3BDF0"/>
<keyword evidence="2" id="KW-1185">Reference proteome</keyword>
<sequence length="449" mass="51621">MIICKNNIFSCSNNDNQTNKLVNISYLLLAKVINYLDDNIDRIVDFSLKTKCKAVVGDEFFKYKYDYLISKDELDDIDRLKTLNIDKVSIGLNDNEDNKENIKNLYRLISHLNISKLKCVQSCSGLPMNITSISFIYSFREEIVPGCLPPNLKTLKFGRYFNQPIEPGVLPNTLIKLIFNESFNQPLEPGVLPSSLKVLKFKESNFNQDIKVGTFPPNLEVLEFHRSYSTLEDGALPQTLRILEYAPTSWLPQIKTLPNLETLIIGDASNDPHIDLNYLPVSLTRLEIFLNIKLINVMPPTIRYLNLENCLVEEIPFGVDTLSIQFASTFQKEIPSSVKKLVIFKDIFCIKDLQKRYDMTGAASIQELVIICDELADSHRISVYIPPIIFPPKTLIEIPDIRNEKIWIRMIDNQYYLVLSQSPIITSIVHVSKLHKYIIYIINEYEQTL</sequence>
<dbReference type="InterPro" id="IPR008615">
    <property type="entry name" value="FNIP"/>
</dbReference>
<protein>
    <recommendedName>
        <fullName evidence="3">FNIP repeat-containing protein</fullName>
    </recommendedName>
</protein>
<dbReference type="Pfam" id="PF05725">
    <property type="entry name" value="FNIP"/>
    <property type="match status" value="3"/>
</dbReference>
<gene>
    <name evidence="1" type="ORF">PPL_06533</name>
</gene>
<dbReference type="AlphaFoldDB" id="D3BDF0"/>
<reference evidence="1 2" key="1">
    <citation type="journal article" date="2011" name="Genome Res.">
        <title>Phylogeny-wide analysis of social amoeba genomes highlights ancient origins for complex intercellular communication.</title>
        <authorList>
            <person name="Heidel A.J."/>
            <person name="Lawal H.M."/>
            <person name="Felder M."/>
            <person name="Schilde C."/>
            <person name="Helps N.R."/>
            <person name="Tunggal B."/>
            <person name="Rivero F."/>
            <person name="John U."/>
            <person name="Schleicher M."/>
            <person name="Eichinger L."/>
            <person name="Platzer M."/>
            <person name="Noegel A.A."/>
            <person name="Schaap P."/>
            <person name="Gloeckner G."/>
        </authorList>
    </citation>
    <scope>NUCLEOTIDE SEQUENCE [LARGE SCALE GENOMIC DNA]</scope>
    <source>
        <strain evidence="2">ATCC 26659 / Pp 5 / PN500</strain>
    </source>
</reference>
<dbReference type="Proteomes" id="UP000001396">
    <property type="component" value="Unassembled WGS sequence"/>
</dbReference>
<proteinExistence type="predicted"/>
<evidence type="ECO:0008006" key="3">
    <source>
        <dbReference type="Google" id="ProtNLM"/>
    </source>
</evidence>
<comment type="caution">
    <text evidence="1">The sequence shown here is derived from an EMBL/GenBank/DDBJ whole genome shotgun (WGS) entry which is preliminary data.</text>
</comment>
<dbReference type="GeneID" id="31362015"/>
<dbReference type="PANTHER" id="PTHR32134:SF169">
    <property type="entry name" value="FNIP REPEAT-CONTAINING PROTEIN-RELATED"/>
    <property type="match status" value="1"/>
</dbReference>
<dbReference type="PANTHER" id="PTHR32134">
    <property type="entry name" value="FNIP REPEAT-CONTAINING PROTEIN"/>
    <property type="match status" value="1"/>
</dbReference>
<evidence type="ECO:0000313" key="2">
    <source>
        <dbReference type="Proteomes" id="UP000001396"/>
    </source>
</evidence>
<name>D3BDF0_HETP5</name>
<accession>D3BDF0</accession>